<accession>A0A199VZ28</accession>
<comment type="caution">
    <text evidence="3">The sequence shown here is derived from an EMBL/GenBank/DDBJ whole genome shotgun (WGS) entry which is preliminary data.</text>
</comment>
<organism evidence="3 4">
    <name type="scientific">Ananas comosus</name>
    <name type="common">Pineapple</name>
    <name type="synonym">Ananas ananas</name>
    <dbReference type="NCBI Taxonomy" id="4615"/>
    <lineage>
        <taxon>Eukaryota</taxon>
        <taxon>Viridiplantae</taxon>
        <taxon>Streptophyta</taxon>
        <taxon>Embryophyta</taxon>
        <taxon>Tracheophyta</taxon>
        <taxon>Spermatophyta</taxon>
        <taxon>Magnoliopsida</taxon>
        <taxon>Liliopsida</taxon>
        <taxon>Poales</taxon>
        <taxon>Bromeliaceae</taxon>
        <taxon>Bromelioideae</taxon>
        <taxon>Ananas</taxon>
    </lineage>
</organism>
<evidence type="ECO:0000256" key="1">
    <source>
        <dbReference type="SAM" id="MobiDB-lite"/>
    </source>
</evidence>
<evidence type="ECO:0000259" key="2">
    <source>
        <dbReference type="Pfam" id="PF14416"/>
    </source>
</evidence>
<dbReference type="AlphaFoldDB" id="A0A199VZ28"/>
<name>A0A199VZ28_ANACO</name>
<dbReference type="PANTHER" id="PTHR32285:SF14">
    <property type="entry name" value="PROTEIN PMR5"/>
    <property type="match status" value="1"/>
</dbReference>
<proteinExistence type="predicted"/>
<dbReference type="InterPro" id="IPR029962">
    <property type="entry name" value="TBL"/>
</dbReference>
<dbReference type="PANTHER" id="PTHR32285">
    <property type="entry name" value="PROTEIN TRICHOME BIREFRINGENCE-LIKE 9-RELATED"/>
    <property type="match status" value="1"/>
</dbReference>
<sequence length="155" mass="17914">FSKPRERSTQLVTKQRIHTKTPQTPKTIRVLFLPPNADPLQPTQHKIQPPQKILTSRLRRRPRPSRGVPTDQPSACDVFSGSWVRDDSYPLYQSLSCPVVDAEFNCQLYGRPDTDYLRYRWRPANCELPSLDISNKTCVENTARDIAIRSLYFIS</sequence>
<protein>
    <submittedName>
        <fullName evidence="3">Protein PMR5</fullName>
    </submittedName>
</protein>
<dbReference type="EMBL" id="LSRQ01000532">
    <property type="protein sequence ID" value="OAY82216.1"/>
    <property type="molecule type" value="Genomic_DNA"/>
</dbReference>
<feature type="domain" description="Trichome birefringence-like N-terminal" evidence="2">
    <location>
        <begin position="75"/>
        <end position="127"/>
    </location>
</feature>
<gene>
    <name evidence="3" type="ORF">ACMD2_05726</name>
</gene>
<dbReference type="GO" id="GO:0016413">
    <property type="term" value="F:O-acetyltransferase activity"/>
    <property type="evidence" value="ECO:0007669"/>
    <property type="project" value="InterPro"/>
</dbReference>
<feature type="region of interest" description="Disordered" evidence="1">
    <location>
        <begin position="38"/>
        <end position="74"/>
    </location>
</feature>
<feature type="non-terminal residue" evidence="3">
    <location>
        <position position="1"/>
    </location>
</feature>
<dbReference type="Proteomes" id="UP000092600">
    <property type="component" value="Unassembled WGS sequence"/>
</dbReference>
<dbReference type="STRING" id="4615.A0A199VZ28"/>
<feature type="region of interest" description="Disordered" evidence="1">
    <location>
        <begin position="1"/>
        <end position="23"/>
    </location>
</feature>
<evidence type="ECO:0000313" key="3">
    <source>
        <dbReference type="EMBL" id="OAY82216.1"/>
    </source>
</evidence>
<evidence type="ECO:0000313" key="4">
    <source>
        <dbReference type="Proteomes" id="UP000092600"/>
    </source>
</evidence>
<dbReference type="Pfam" id="PF14416">
    <property type="entry name" value="PMR5N"/>
    <property type="match status" value="1"/>
</dbReference>
<dbReference type="GO" id="GO:0005794">
    <property type="term" value="C:Golgi apparatus"/>
    <property type="evidence" value="ECO:0007669"/>
    <property type="project" value="TreeGrafter"/>
</dbReference>
<dbReference type="InterPro" id="IPR025846">
    <property type="entry name" value="TBL_N"/>
</dbReference>
<reference evidence="3 4" key="1">
    <citation type="journal article" date="2016" name="DNA Res.">
        <title>The draft genome of MD-2 pineapple using hybrid error correction of long reads.</title>
        <authorList>
            <person name="Redwan R.M."/>
            <person name="Saidin A."/>
            <person name="Kumar S.V."/>
        </authorList>
    </citation>
    <scope>NUCLEOTIDE SEQUENCE [LARGE SCALE GENOMIC DNA]</scope>
    <source>
        <strain evidence="4">cv. MD2</strain>
        <tissue evidence="3">Leaf</tissue>
    </source>
</reference>